<proteinExistence type="predicted"/>
<dbReference type="Gene3D" id="3.50.50.60">
    <property type="entry name" value="FAD/NAD(P)-binding domain"/>
    <property type="match status" value="1"/>
</dbReference>
<dbReference type="InterPro" id="IPR051704">
    <property type="entry name" value="FAD_aromatic-hydroxylase"/>
</dbReference>
<accession>A0A8K0NMP5</accession>
<dbReference type="Gene3D" id="3.30.9.10">
    <property type="entry name" value="D-Amino Acid Oxidase, subunit A, domain 2"/>
    <property type="match status" value="1"/>
</dbReference>
<evidence type="ECO:0000313" key="5">
    <source>
        <dbReference type="EMBL" id="KAG7531885.1"/>
    </source>
</evidence>
<keyword evidence="6" id="KW-1185">Reference proteome</keyword>
<comment type="caution">
    <text evidence="5">The sequence shown here is derived from an EMBL/GenBank/DDBJ whole genome shotgun (WGS) entry which is preliminary data.</text>
</comment>
<dbReference type="Proteomes" id="UP000812966">
    <property type="component" value="Unassembled WGS sequence"/>
</dbReference>
<dbReference type="SUPFAM" id="SSF51905">
    <property type="entry name" value="FAD/NAD(P)-binding domain"/>
    <property type="match status" value="1"/>
</dbReference>
<protein>
    <recommendedName>
        <fullName evidence="4">FAD-binding domain-containing protein</fullName>
    </recommendedName>
</protein>
<dbReference type="EMBL" id="JABELV010000080">
    <property type="protein sequence ID" value="KAG7531885.1"/>
    <property type="molecule type" value="Genomic_DNA"/>
</dbReference>
<dbReference type="AlphaFoldDB" id="A0A8K0NMP5"/>
<dbReference type="GO" id="GO:0071949">
    <property type="term" value="F:FAD binding"/>
    <property type="evidence" value="ECO:0007669"/>
    <property type="project" value="InterPro"/>
</dbReference>
<dbReference type="PANTHER" id="PTHR46865:SF2">
    <property type="entry name" value="MONOOXYGENASE"/>
    <property type="match status" value="1"/>
</dbReference>
<dbReference type="PRINTS" id="PR00420">
    <property type="entry name" value="RNGMNOXGNASE"/>
</dbReference>
<evidence type="ECO:0000256" key="2">
    <source>
        <dbReference type="ARBA" id="ARBA00022827"/>
    </source>
</evidence>
<dbReference type="Pfam" id="PF01494">
    <property type="entry name" value="FAD_binding_3"/>
    <property type="match status" value="1"/>
</dbReference>
<evidence type="ECO:0000259" key="4">
    <source>
        <dbReference type="Pfam" id="PF01494"/>
    </source>
</evidence>
<gene>
    <name evidence="5" type="ORF">FFLO_04031</name>
</gene>
<evidence type="ECO:0000313" key="6">
    <source>
        <dbReference type="Proteomes" id="UP000812966"/>
    </source>
</evidence>
<organism evidence="5 6">
    <name type="scientific">Filobasidium floriforme</name>
    <dbReference type="NCBI Taxonomy" id="5210"/>
    <lineage>
        <taxon>Eukaryota</taxon>
        <taxon>Fungi</taxon>
        <taxon>Dikarya</taxon>
        <taxon>Basidiomycota</taxon>
        <taxon>Agaricomycotina</taxon>
        <taxon>Tremellomycetes</taxon>
        <taxon>Filobasidiales</taxon>
        <taxon>Filobasidiaceae</taxon>
        <taxon>Filobasidium</taxon>
    </lineage>
</organism>
<dbReference type="PANTHER" id="PTHR46865">
    <property type="entry name" value="OXIDOREDUCTASE-RELATED"/>
    <property type="match status" value="1"/>
</dbReference>
<reference evidence="5" key="1">
    <citation type="submission" date="2020-04" db="EMBL/GenBank/DDBJ databases">
        <title>Analysis of mating type loci in Filobasidium floriforme.</title>
        <authorList>
            <person name="Nowrousian M."/>
        </authorList>
    </citation>
    <scope>NUCLEOTIDE SEQUENCE</scope>
    <source>
        <strain evidence="5">CBS 6242</strain>
    </source>
</reference>
<keyword evidence="1" id="KW-0285">Flavoprotein</keyword>
<evidence type="ECO:0000256" key="1">
    <source>
        <dbReference type="ARBA" id="ARBA00022630"/>
    </source>
</evidence>
<keyword evidence="2" id="KW-0274">FAD</keyword>
<evidence type="ECO:0000256" key="3">
    <source>
        <dbReference type="ARBA" id="ARBA00023002"/>
    </source>
</evidence>
<dbReference type="InterPro" id="IPR002938">
    <property type="entry name" value="FAD-bd"/>
</dbReference>
<name>A0A8K0NMP5_9TREE</name>
<feature type="domain" description="FAD-binding" evidence="4">
    <location>
        <begin position="6"/>
        <end position="356"/>
    </location>
</feature>
<sequence>MASPLRVLVSGAGIAGPTLAWWLAKTGATVTILEKTPQLLPHGQNIDIHGTAITVAKKMGLMDEIRKKNTTEKGTQFIAPDGKGFGRMGMKKGSSASPTSEYEILRGDLAKVFHTAAKDLPGVDFKFGMSVKRVIKNDNKEVEVELSDGRVEKFDLLVIADGQWSRLRKDCFPASAVEVVDYNLFVAYWTMKREETDNDDWNIYQGLGQRGMTLRPDPYGTIRAAITFMPPTPEIRKDWDEASRSGDKTLQADVLKRDFEGVGWQAERLLGGISTAPDFYFHPIQQIRMSQWSSNRVVCLGDSAWAPTPLTGSGTTLAILGAYVLAGELAKLSPGEHPGRAFQAYDDAFRPFVKETQSFPVWVPRLVHPKTWRRRWFTQMALAGVVRFVTHPWVIRWIDQPADTEDYKLPEYAELDEAIKASEVPVSG</sequence>
<dbReference type="InterPro" id="IPR036188">
    <property type="entry name" value="FAD/NAD-bd_sf"/>
</dbReference>
<dbReference type="GO" id="GO:0016491">
    <property type="term" value="F:oxidoreductase activity"/>
    <property type="evidence" value="ECO:0007669"/>
    <property type="project" value="UniProtKB-KW"/>
</dbReference>
<keyword evidence="3" id="KW-0560">Oxidoreductase</keyword>